<evidence type="ECO:0000313" key="2">
    <source>
        <dbReference type="EMBL" id="ELY35322.1"/>
    </source>
</evidence>
<dbReference type="HOGENOM" id="CLU_169417_0_0_2"/>
<dbReference type="EMBL" id="CP002062">
    <property type="protein sequence ID" value="ADJ15257.1"/>
    <property type="molecule type" value="Genomic_DNA"/>
</dbReference>
<protein>
    <submittedName>
        <fullName evidence="1">Uncharacterized protein</fullName>
    </submittedName>
</protein>
<evidence type="ECO:0000313" key="3">
    <source>
        <dbReference type="Proteomes" id="UP000000390"/>
    </source>
</evidence>
<dbReference type="KEGG" id="hje:HacjB3_09370"/>
<dbReference type="EMBL" id="AOHV01000034">
    <property type="protein sequence ID" value="ELY35322.1"/>
    <property type="molecule type" value="Genomic_DNA"/>
</dbReference>
<evidence type="ECO:0000313" key="1">
    <source>
        <dbReference type="EMBL" id="ADJ15257.1"/>
    </source>
</evidence>
<reference evidence="2 4" key="2">
    <citation type="journal article" date="2014" name="PLoS Genet.">
        <title>Phylogenetically driven sequencing of extremely halophilic archaea reveals strategies for static and dynamic osmo-response.</title>
        <authorList>
            <person name="Becker E.A."/>
            <person name="Seitzer P.M."/>
            <person name="Tritt A."/>
            <person name="Larsen D."/>
            <person name="Krusor M."/>
            <person name="Yao A.I."/>
            <person name="Wu D."/>
            <person name="Madern D."/>
            <person name="Eisen J.A."/>
            <person name="Darling A.E."/>
            <person name="Facciotti M.T."/>
        </authorList>
    </citation>
    <scope>NUCLEOTIDE SEQUENCE [LARGE SCALE GENOMIC DNA]</scope>
    <source>
        <strain evidence="2">B3</strain>
        <strain evidence="4">DSM 18796 / CECT 7217 / JCM 14584 / KCTC 4019 / B3</strain>
    </source>
</reference>
<dbReference type="Proteomes" id="UP000011645">
    <property type="component" value="Unassembled WGS sequence"/>
</dbReference>
<dbReference type="OrthoDB" id="275243at2157"/>
<dbReference type="STRING" id="795797.HacjB3_09370"/>
<evidence type="ECO:0000313" key="4">
    <source>
        <dbReference type="Proteomes" id="UP000011645"/>
    </source>
</evidence>
<gene>
    <name evidence="1" type="ordered locus">HacjB3_09370</name>
    <name evidence="2" type="ORF">C497_13306</name>
</gene>
<reference evidence="1 3" key="1">
    <citation type="journal article" date="2010" name="J. Bacteriol.">
        <title>Complete genome sequence of Halalkalicoccus jeotgali B3(T), an extremely halophilic archaeon.</title>
        <authorList>
            <person name="Roh S.W."/>
            <person name="Nam Y.D."/>
            <person name="Nam S.H."/>
            <person name="Choi S.H."/>
            <person name="Park H.S."/>
            <person name="Bae J.W."/>
        </authorList>
    </citation>
    <scope>NUCLEOTIDE SEQUENCE [LARGE SCALE GENOMIC DNA]</scope>
    <source>
        <strain evidence="1">B3</strain>
        <strain evidence="3">DSM 18796 / CECT 7217 / JCM 14584 / KCTC 4019 / B3</strain>
    </source>
</reference>
<dbReference type="eggNOG" id="arCOG10677">
    <property type="taxonomic scope" value="Archaea"/>
</dbReference>
<accession>D8J3F0</accession>
<keyword evidence="4" id="KW-1185">Reference proteome</keyword>
<name>D8J3F0_HALJB</name>
<dbReference type="AlphaFoldDB" id="D8J3F0"/>
<organism evidence="1 3">
    <name type="scientific">Halalkalicoccus jeotgali (strain DSM 18796 / CECT 7217 / JCM 14584 / KCTC 4019 / B3)</name>
    <dbReference type="NCBI Taxonomy" id="795797"/>
    <lineage>
        <taxon>Archaea</taxon>
        <taxon>Methanobacteriati</taxon>
        <taxon>Methanobacteriota</taxon>
        <taxon>Stenosarchaea group</taxon>
        <taxon>Halobacteria</taxon>
        <taxon>Halobacteriales</taxon>
        <taxon>Halococcaceae</taxon>
        <taxon>Halalkalicoccus</taxon>
    </lineage>
</organism>
<proteinExistence type="predicted"/>
<dbReference type="GeneID" id="9419683"/>
<dbReference type="Proteomes" id="UP000000390">
    <property type="component" value="Chromosome"/>
</dbReference>
<sequence length="118" mass="13475">MVEWKQVELDLAEEGYSDFEFDRGETAVPGVSGSWLVGRIKREGRLKRENHPFRWKVLDSLPFGTTLPTDPEYAPDSVRQIAEKYGLDVVIISGGRDWVRIALVEADSEEKRQLGRNL</sequence>
<dbReference type="RefSeq" id="WP_008417273.1">
    <property type="nucleotide sequence ID" value="NC_014297.1"/>
</dbReference>